<evidence type="ECO:0000313" key="3">
    <source>
        <dbReference type="EMBL" id="MDN4172284.1"/>
    </source>
</evidence>
<dbReference type="PROSITE" id="PS51186">
    <property type="entry name" value="GNAT"/>
    <property type="match status" value="1"/>
</dbReference>
<dbReference type="GO" id="GO:0016746">
    <property type="term" value="F:acyltransferase activity"/>
    <property type="evidence" value="ECO:0007669"/>
    <property type="project" value="UniProtKB-KW"/>
</dbReference>
<comment type="caution">
    <text evidence="3">The sequence shown here is derived from an EMBL/GenBank/DDBJ whole genome shotgun (WGS) entry which is preliminary data.</text>
</comment>
<dbReference type="SUPFAM" id="SSF55729">
    <property type="entry name" value="Acyl-CoA N-acyltransferases (Nat)"/>
    <property type="match status" value="1"/>
</dbReference>
<keyword evidence="3" id="KW-0808">Transferase</keyword>
<protein>
    <submittedName>
        <fullName evidence="3">GNAT family N-acetyltransferase</fullName>
        <ecNumber evidence="3">2.3.1.-</ecNumber>
    </submittedName>
</protein>
<dbReference type="InterPro" id="IPR000182">
    <property type="entry name" value="GNAT_dom"/>
</dbReference>
<dbReference type="Proteomes" id="UP001168620">
    <property type="component" value="Unassembled WGS sequence"/>
</dbReference>
<evidence type="ECO:0000256" key="1">
    <source>
        <dbReference type="SAM" id="MobiDB-lite"/>
    </source>
</evidence>
<dbReference type="InterPro" id="IPR016181">
    <property type="entry name" value="Acyl_CoA_acyltransferase"/>
</dbReference>
<feature type="region of interest" description="Disordered" evidence="1">
    <location>
        <begin position="198"/>
        <end position="224"/>
    </location>
</feature>
<dbReference type="Pfam" id="PF00583">
    <property type="entry name" value="Acetyltransf_1"/>
    <property type="match status" value="1"/>
</dbReference>
<keyword evidence="3" id="KW-0012">Acyltransferase</keyword>
<feature type="domain" description="N-acetyltransferase" evidence="2">
    <location>
        <begin position="18"/>
        <end position="175"/>
    </location>
</feature>
<reference evidence="3" key="1">
    <citation type="submission" date="2023-06" db="EMBL/GenBank/DDBJ databases">
        <title>Draft genome sequence of Nocardioides sp. SOB77.</title>
        <authorList>
            <person name="Zhang G."/>
        </authorList>
    </citation>
    <scope>NUCLEOTIDE SEQUENCE</scope>
    <source>
        <strain evidence="3">SOB77</strain>
    </source>
</reference>
<keyword evidence="4" id="KW-1185">Reference proteome</keyword>
<dbReference type="Gene3D" id="3.40.630.30">
    <property type="match status" value="1"/>
</dbReference>
<dbReference type="RefSeq" id="WP_300951178.1">
    <property type="nucleotide sequence ID" value="NZ_JAUHJQ010000001.1"/>
</dbReference>
<sequence length="224" mass="23858">MSRKVVRLTLDHLDASSAPCRSCLFWELDPVTRRRVDDAAAEKRAWLSEVLREWGSCGQVVLVDGEPVGHLVYVPPAYAPGAAGIPTAPVGADAVVLTAVYVDPRHVGGGLGRMLVQGMARDLVRRGGIRAVEAFGTTLPGAVAPCLVPAGFLSAVGFGTQRAHPTNPRMRMELRSTSTWKDEVEAALERLVGAVRPAPKAVRPPTPSRGTVSRAASACRPVRR</sequence>
<proteinExistence type="predicted"/>
<dbReference type="EC" id="2.3.1.-" evidence="3"/>
<accession>A0ABT8FCS3</accession>
<evidence type="ECO:0000259" key="2">
    <source>
        <dbReference type="PROSITE" id="PS51186"/>
    </source>
</evidence>
<evidence type="ECO:0000313" key="4">
    <source>
        <dbReference type="Proteomes" id="UP001168620"/>
    </source>
</evidence>
<gene>
    <name evidence="3" type="ORF">QWY28_04975</name>
</gene>
<name>A0ABT8FCS3_9ACTN</name>
<dbReference type="EMBL" id="JAUHJQ010000001">
    <property type="protein sequence ID" value="MDN4172284.1"/>
    <property type="molecule type" value="Genomic_DNA"/>
</dbReference>
<dbReference type="CDD" id="cd04301">
    <property type="entry name" value="NAT_SF"/>
    <property type="match status" value="1"/>
</dbReference>
<organism evidence="3 4">
    <name type="scientific">Nocardioides oceani</name>
    <dbReference type="NCBI Taxonomy" id="3058369"/>
    <lineage>
        <taxon>Bacteria</taxon>
        <taxon>Bacillati</taxon>
        <taxon>Actinomycetota</taxon>
        <taxon>Actinomycetes</taxon>
        <taxon>Propionibacteriales</taxon>
        <taxon>Nocardioidaceae</taxon>
        <taxon>Nocardioides</taxon>
    </lineage>
</organism>